<comment type="caution">
    <text evidence="3">The sequence shown here is derived from an EMBL/GenBank/DDBJ whole genome shotgun (WGS) entry which is preliminary data.</text>
</comment>
<evidence type="ECO:0000313" key="4">
    <source>
        <dbReference type="Proteomes" id="UP001326199"/>
    </source>
</evidence>
<feature type="compositionally biased region" description="Low complexity" evidence="1">
    <location>
        <begin position="208"/>
        <end position="221"/>
    </location>
</feature>
<name>A0ABR0I224_9PEZI</name>
<gene>
    <name evidence="3" type="ORF">QC763_118000</name>
</gene>
<evidence type="ECO:0000256" key="2">
    <source>
        <dbReference type="SAM" id="SignalP"/>
    </source>
</evidence>
<evidence type="ECO:0000256" key="1">
    <source>
        <dbReference type="SAM" id="MobiDB-lite"/>
    </source>
</evidence>
<feature type="compositionally biased region" description="Acidic residues" evidence="1">
    <location>
        <begin position="193"/>
        <end position="207"/>
    </location>
</feature>
<dbReference type="RefSeq" id="XP_062771486.1">
    <property type="nucleotide sequence ID" value="XM_062908390.1"/>
</dbReference>
<keyword evidence="2" id="KW-0732">Signal</keyword>
<accession>A0ABR0I224</accession>
<dbReference type="GeneID" id="87928733"/>
<dbReference type="Proteomes" id="UP001326199">
    <property type="component" value="Unassembled WGS sequence"/>
</dbReference>
<organism evidence="3 4">
    <name type="scientific">Podospora pseudopauciseta</name>
    <dbReference type="NCBI Taxonomy" id="2093780"/>
    <lineage>
        <taxon>Eukaryota</taxon>
        <taxon>Fungi</taxon>
        <taxon>Dikarya</taxon>
        <taxon>Ascomycota</taxon>
        <taxon>Pezizomycotina</taxon>
        <taxon>Sordariomycetes</taxon>
        <taxon>Sordariomycetidae</taxon>
        <taxon>Sordariales</taxon>
        <taxon>Podosporaceae</taxon>
        <taxon>Podospora</taxon>
    </lineage>
</organism>
<evidence type="ECO:0008006" key="5">
    <source>
        <dbReference type="Google" id="ProtNLM"/>
    </source>
</evidence>
<feature type="region of interest" description="Disordered" evidence="1">
    <location>
        <begin position="160"/>
        <end position="221"/>
    </location>
</feature>
<feature type="compositionally biased region" description="Low complexity" evidence="1">
    <location>
        <begin position="161"/>
        <end position="192"/>
    </location>
</feature>
<feature type="signal peptide" evidence="2">
    <location>
        <begin position="1"/>
        <end position="17"/>
    </location>
</feature>
<dbReference type="EMBL" id="JAFFHB010000001">
    <property type="protein sequence ID" value="KAK4674164.1"/>
    <property type="molecule type" value="Genomic_DNA"/>
</dbReference>
<keyword evidence="4" id="KW-1185">Reference proteome</keyword>
<feature type="chain" id="PRO_5045829725" description="Infection structure specific protein" evidence="2">
    <location>
        <begin position="18"/>
        <end position="247"/>
    </location>
</feature>
<reference evidence="3 4" key="1">
    <citation type="journal article" date="2023" name="bioRxiv">
        <title>High-quality genome assemblies of four members of thePodospora anserinaspecies complex.</title>
        <authorList>
            <person name="Ament-Velasquez S.L."/>
            <person name="Vogan A.A."/>
            <person name="Wallerman O."/>
            <person name="Hartmann F."/>
            <person name="Gautier V."/>
            <person name="Silar P."/>
            <person name="Giraud T."/>
            <person name="Johannesson H."/>
        </authorList>
    </citation>
    <scope>NUCLEOTIDE SEQUENCE [LARGE SCALE GENOMIC DNA]</scope>
    <source>
        <strain evidence="3 4">CBS 411.78</strain>
    </source>
</reference>
<sequence length="247" mass="25077">MLTKSLLISALAGVALSTPAPAITPAPIYQRQQQSDSSLTLECQAQYESMIARAPNPSNDSPVIQWLNSEDILRIVDSEDVNSLCSAMYGDGGLKPPASVASAWSSYMSEANDYASSMAEPASSLKSKCPATIGAAIALLAITDENSCKTAYAAYSNVLDGTTEGGSSPTTTTGPARTTTLSPVPTVTTGPNPEDEDEGGNENENVEEGGNAQTTSTSTAGGARETGFVVVAAAAMAVAVAGGMAAL</sequence>
<protein>
    <recommendedName>
        <fullName evidence="5">Infection structure specific protein</fullName>
    </recommendedName>
</protein>
<evidence type="ECO:0000313" key="3">
    <source>
        <dbReference type="EMBL" id="KAK4674164.1"/>
    </source>
</evidence>
<proteinExistence type="predicted"/>